<protein>
    <submittedName>
        <fullName evidence="8">Histone-lysine N-methyltransferase SETD1A</fullName>
    </submittedName>
</protein>
<dbReference type="Proteomes" id="UP000319801">
    <property type="component" value="Unassembled WGS sequence"/>
</dbReference>
<dbReference type="SUPFAM" id="SSF54928">
    <property type="entry name" value="RNA-binding domain, RBD"/>
    <property type="match status" value="1"/>
</dbReference>
<evidence type="ECO:0000313" key="8">
    <source>
        <dbReference type="EMBL" id="TSK98382.1"/>
    </source>
</evidence>
<keyword evidence="7" id="KW-0732">Signal</keyword>
<name>A0A556TWD0_BAGYA</name>
<keyword evidence="5" id="KW-0156">Chromatin regulator</keyword>
<evidence type="ECO:0000256" key="7">
    <source>
        <dbReference type="SAM" id="SignalP"/>
    </source>
</evidence>
<feature type="signal peptide" evidence="7">
    <location>
        <begin position="1"/>
        <end position="20"/>
    </location>
</feature>
<dbReference type="InterPro" id="IPR046350">
    <property type="entry name" value="Cystatin_sf"/>
</dbReference>
<reference evidence="8 9" key="1">
    <citation type="journal article" date="2019" name="Genome Biol. Evol.">
        <title>Whole-Genome Sequencing of the Giant Devil Catfish, Bagarius yarrelli.</title>
        <authorList>
            <person name="Jiang W."/>
            <person name="Lv Y."/>
            <person name="Cheng L."/>
            <person name="Yang K."/>
            <person name="Chao B."/>
            <person name="Wang X."/>
            <person name="Li Y."/>
            <person name="Pan X."/>
            <person name="You X."/>
            <person name="Zhang Y."/>
            <person name="Yang J."/>
            <person name="Li J."/>
            <person name="Zhang X."/>
            <person name="Liu S."/>
            <person name="Sun C."/>
            <person name="Yang J."/>
            <person name="Shi Q."/>
        </authorList>
    </citation>
    <scope>NUCLEOTIDE SEQUENCE [LARGE SCALE GENOMIC DNA]</scope>
    <source>
        <strain evidence="8">JWS20170419001</strain>
        <tissue evidence="8">Muscle</tissue>
    </source>
</reference>
<dbReference type="SUPFAM" id="SSF54403">
    <property type="entry name" value="Cystatin/monellin"/>
    <property type="match status" value="2"/>
</dbReference>
<dbReference type="PANTHER" id="PTHR45814:SF3">
    <property type="entry name" value="HISTONE-LYSINE N-METHYLTRANSFERASE SETD1A"/>
    <property type="match status" value="1"/>
</dbReference>
<dbReference type="Gene3D" id="3.30.70.330">
    <property type="match status" value="1"/>
</dbReference>
<dbReference type="InterPro" id="IPR044570">
    <property type="entry name" value="Set1-like"/>
</dbReference>
<feature type="chain" id="PRO_5021713029" evidence="7">
    <location>
        <begin position="21"/>
        <end position="381"/>
    </location>
</feature>
<keyword evidence="6" id="KW-0539">Nucleus</keyword>
<comment type="subcellular location">
    <subcellularLocation>
        <location evidence="1">Nucleus</location>
    </subcellularLocation>
</comment>
<evidence type="ECO:0000256" key="6">
    <source>
        <dbReference type="ARBA" id="ARBA00023242"/>
    </source>
</evidence>
<dbReference type="GO" id="GO:0032259">
    <property type="term" value="P:methylation"/>
    <property type="evidence" value="ECO:0007669"/>
    <property type="project" value="UniProtKB-KW"/>
</dbReference>
<evidence type="ECO:0000256" key="1">
    <source>
        <dbReference type="ARBA" id="ARBA00004123"/>
    </source>
</evidence>
<organism evidence="8 9">
    <name type="scientific">Bagarius yarrelli</name>
    <name type="common">Goonch</name>
    <name type="synonym">Bagrus yarrelli</name>
    <dbReference type="NCBI Taxonomy" id="175774"/>
    <lineage>
        <taxon>Eukaryota</taxon>
        <taxon>Metazoa</taxon>
        <taxon>Chordata</taxon>
        <taxon>Craniata</taxon>
        <taxon>Vertebrata</taxon>
        <taxon>Euteleostomi</taxon>
        <taxon>Actinopterygii</taxon>
        <taxon>Neopterygii</taxon>
        <taxon>Teleostei</taxon>
        <taxon>Ostariophysi</taxon>
        <taxon>Siluriformes</taxon>
        <taxon>Sisoridae</taxon>
        <taxon>Sisorinae</taxon>
        <taxon>Bagarius</taxon>
    </lineage>
</organism>
<dbReference type="InterPro" id="IPR035979">
    <property type="entry name" value="RBD_domain_sf"/>
</dbReference>
<dbReference type="GO" id="GO:0003676">
    <property type="term" value="F:nucleic acid binding"/>
    <property type="evidence" value="ECO:0007669"/>
    <property type="project" value="InterPro"/>
</dbReference>
<gene>
    <name evidence="8" type="ORF">Baya_5296</name>
</gene>
<proteinExistence type="predicted"/>
<evidence type="ECO:0000256" key="3">
    <source>
        <dbReference type="ARBA" id="ARBA00022679"/>
    </source>
</evidence>
<accession>A0A556TWD0</accession>
<evidence type="ECO:0000256" key="4">
    <source>
        <dbReference type="ARBA" id="ARBA00022691"/>
    </source>
</evidence>
<dbReference type="PANTHER" id="PTHR45814">
    <property type="entry name" value="HISTONE-LYSINE N-METHYLTRANSFERASE SETD1"/>
    <property type="match status" value="1"/>
</dbReference>
<sequence>MAVLLHVVFFVAVVFHVSEAQNDFAKLPESYRKGVKLAELQVNSHNGVQNHFLFFKSLAQSSIEIGFNVNYFYHHFYLKATKCSRGTENADSKKCAFRNDRPVIDCAICYKTFEGEIQTEPKPAGGQAELMKLADGYRAGAELAMEQVNKHQGLQQHFLFFSSIKKSEVDGGFGAKYLSHQFYLKATQCTKDTAAADASKCAFKNGRSLQRIEFGESAVFVSFVESAAVNEQSAAVRQTVMADRRGVQDSGFPPVGELRDPRPRRIWSRHTEMSLPLPKFKLDEYYVGPIPLKEVTFARLNDNIREPFLLEMCTKFGEVEEMEILFHPKTRKHLGLARVLFTTTPEGPKTPSNTCTTPPSWATSFTHSSTLKVCVWRIRSV</sequence>
<comment type="caution">
    <text evidence="8">The sequence shown here is derived from an EMBL/GenBank/DDBJ whole genome shotgun (WGS) entry which is preliminary data.</text>
</comment>
<dbReference type="EMBL" id="VCAZ01000024">
    <property type="protein sequence ID" value="TSK98382.1"/>
    <property type="molecule type" value="Genomic_DNA"/>
</dbReference>
<dbReference type="GO" id="GO:0048188">
    <property type="term" value="C:Set1C/COMPASS complex"/>
    <property type="evidence" value="ECO:0007669"/>
    <property type="project" value="TreeGrafter"/>
</dbReference>
<keyword evidence="3 8" id="KW-0808">Transferase</keyword>
<dbReference type="Gene3D" id="3.10.450.10">
    <property type="match status" value="2"/>
</dbReference>
<evidence type="ECO:0000256" key="5">
    <source>
        <dbReference type="ARBA" id="ARBA00022853"/>
    </source>
</evidence>
<evidence type="ECO:0000313" key="9">
    <source>
        <dbReference type="Proteomes" id="UP000319801"/>
    </source>
</evidence>
<dbReference type="InterPro" id="IPR012677">
    <property type="entry name" value="Nucleotide-bd_a/b_plait_sf"/>
</dbReference>
<dbReference type="GO" id="GO:0042800">
    <property type="term" value="F:histone H3K4 methyltransferase activity"/>
    <property type="evidence" value="ECO:0007669"/>
    <property type="project" value="InterPro"/>
</dbReference>
<dbReference type="AlphaFoldDB" id="A0A556TWD0"/>
<keyword evidence="2 8" id="KW-0489">Methyltransferase</keyword>
<dbReference type="OrthoDB" id="8547623at2759"/>
<keyword evidence="4" id="KW-0949">S-adenosyl-L-methionine</keyword>
<keyword evidence="9" id="KW-1185">Reference proteome</keyword>
<evidence type="ECO:0000256" key="2">
    <source>
        <dbReference type="ARBA" id="ARBA00022603"/>
    </source>
</evidence>